<reference evidence="2" key="1">
    <citation type="submission" date="2015-08" db="EMBL/GenBank/DDBJ databases">
        <authorList>
            <person name="Varghese N."/>
        </authorList>
    </citation>
    <scope>NUCLEOTIDE SEQUENCE [LARGE SCALE GENOMIC DNA]</scope>
    <source>
        <strain evidence="2">JCM 18476</strain>
    </source>
</reference>
<protein>
    <submittedName>
        <fullName evidence="1">Uncharacterized protein</fullName>
    </submittedName>
</protein>
<dbReference type="EMBL" id="CYHG01000002">
    <property type="protein sequence ID" value="CUB02712.1"/>
    <property type="molecule type" value="Genomic_DNA"/>
</dbReference>
<accession>A0A0K6IHC7</accession>
<dbReference type="OrthoDB" id="5917490at2"/>
<dbReference type="AlphaFoldDB" id="A0A0K6IHC7"/>
<evidence type="ECO:0000313" key="2">
    <source>
        <dbReference type="Proteomes" id="UP000182769"/>
    </source>
</evidence>
<dbReference type="STRING" id="1137284.GCA_001418205_00554"/>
<dbReference type="RefSeq" id="WP_055461685.1">
    <property type="nucleotide sequence ID" value="NZ_CYHG01000002.1"/>
</dbReference>
<keyword evidence="2" id="KW-1185">Reference proteome</keyword>
<gene>
    <name evidence="1" type="ORF">Ga0061065_10249</name>
</gene>
<evidence type="ECO:0000313" key="1">
    <source>
        <dbReference type="EMBL" id="CUB02712.1"/>
    </source>
</evidence>
<dbReference type="Proteomes" id="UP000182769">
    <property type="component" value="Unassembled WGS sequence"/>
</dbReference>
<proteinExistence type="predicted"/>
<organism evidence="1 2">
    <name type="scientific">Marinomonas fungiae</name>
    <dbReference type="NCBI Taxonomy" id="1137284"/>
    <lineage>
        <taxon>Bacteria</taxon>
        <taxon>Pseudomonadati</taxon>
        <taxon>Pseudomonadota</taxon>
        <taxon>Gammaproteobacteria</taxon>
        <taxon>Oceanospirillales</taxon>
        <taxon>Oceanospirillaceae</taxon>
        <taxon>Marinomonas</taxon>
    </lineage>
</organism>
<name>A0A0K6IHC7_9GAMM</name>
<sequence>MKQSSWMTAGVLGAALLALLGYSVWHNTDLGSGPIAKCEQDSGKCDKNLGAILNFSEPIVVNKALMLTLTLPESMAQGDFWQGRLEGRDMYMGITPVTLKAADRSNQYQGQLRIPICTTEQMAWRLILESSDGSKSILMYEFMMSQP</sequence>